<sequence>MQVEQLLSPSGGYSPTSEHPHQMTMDLEEKTLQNLADSSPSETEQATGEESNTLTQSSRQQQLSKRKSKSSSERGVRDDRSQPGRLVCRWSLVSKPENSVLTNADLLYSRTPETHFKADVPGKYVLLLTVKGHGTTYTETVTFIVKDAACVEDDVFQEEETDSNSIVLKLHFSESGTPEQAPCVFDQAHESVPAAYPDL</sequence>
<organism evidence="2 3">
    <name type="scientific">Galdieria partita</name>
    <dbReference type="NCBI Taxonomy" id="83374"/>
    <lineage>
        <taxon>Eukaryota</taxon>
        <taxon>Rhodophyta</taxon>
        <taxon>Bangiophyceae</taxon>
        <taxon>Galdieriales</taxon>
        <taxon>Galdieriaceae</taxon>
        <taxon>Galdieria</taxon>
    </lineage>
</organism>
<dbReference type="Proteomes" id="UP001061958">
    <property type="component" value="Unassembled WGS sequence"/>
</dbReference>
<evidence type="ECO:0000313" key="2">
    <source>
        <dbReference type="EMBL" id="GJQ12647.1"/>
    </source>
</evidence>
<gene>
    <name evidence="2" type="ORF">GpartN1_g4438.t1</name>
</gene>
<feature type="compositionally biased region" description="Polar residues" evidence="1">
    <location>
        <begin position="1"/>
        <end position="17"/>
    </location>
</feature>
<reference evidence="2" key="2">
    <citation type="submission" date="2022-01" db="EMBL/GenBank/DDBJ databases">
        <authorList>
            <person name="Hirooka S."/>
            <person name="Miyagishima S.Y."/>
        </authorList>
    </citation>
    <scope>NUCLEOTIDE SEQUENCE</scope>
    <source>
        <strain evidence="2">NBRC 102759</strain>
    </source>
</reference>
<dbReference type="EMBL" id="BQMJ01000035">
    <property type="protein sequence ID" value="GJQ12647.1"/>
    <property type="molecule type" value="Genomic_DNA"/>
</dbReference>
<evidence type="ECO:0000313" key="3">
    <source>
        <dbReference type="Proteomes" id="UP001061958"/>
    </source>
</evidence>
<dbReference type="AlphaFoldDB" id="A0A9C7PZB3"/>
<reference evidence="2" key="1">
    <citation type="journal article" date="2022" name="Proc. Natl. Acad. Sci. U.S.A.">
        <title>Life cycle and functional genomics of the unicellular red alga Galdieria for elucidating algal and plant evolution and industrial use.</title>
        <authorList>
            <person name="Hirooka S."/>
            <person name="Itabashi T."/>
            <person name="Ichinose T.M."/>
            <person name="Onuma R."/>
            <person name="Fujiwara T."/>
            <person name="Yamashita S."/>
            <person name="Jong L.W."/>
            <person name="Tomita R."/>
            <person name="Iwane A.H."/>
            <person name="Miyagishima S.Y."/>
        </authorList>
    </citation>
    <scope>NUCLEOTIDE SEQUENCE</scope>
    <source>
        <strain evidence="2">NBRC 102759</strain>
    </source>
</reference>
<name>A0A9C7PZB3_9RHOD</name>
<comment type="caution">
    <text evidence="2">The sequence shown here is derived from an EMBL/GenBank/DDBJ whole genome shotgun (WGS) entry which is preliminary data.</text>
</comment>
<protein>
    <submittedName>
        <fullName evidence="2">Uncharacterized protein</fullName>
    </submittedName>
</protein>
<feature type="compositionally biased region" description="Basic and acidic residues" evidence="1">
    <location>
        <begin position="70"/>
        <end position="82"/>
    </location>
</feature>
<dbReference type="Gene3D" id="2.60.40.10">
    <property type="entry name" value="Immunoglobulins"/>
    <property type="match status" value="1"/>
</dbReference>
<accession>A0A9C7PZB3</accession>
<dbReference type="OrthoDB" id="10360184at2759"/>
<keyword evidence="3" id="KW-1185">Reference proteome</keyword>
<feature type="region of interest" description="Disordered" evidence="1">
    <location>
        <begin position="1"/>
        <end position="82"/>
    </location>
</feature>
<feature type="compositionally biased region" description="Polar residues" evidence="1">
    <location>
        <begin position="32"/>
        <end position="52"/>
    </location>
</feature>
<proteinExistence type="predicted"/>
<feature type="compositionally biased region" description="Low complexity" evidence="1">
    <location>
        <begin position="53"/>
        <end position="63"/>
    </location>
</feature>
<evidence type="ECO:0000256" key="1">
    <source>
        <dbReference type="SAM" id="MobiDB-lite"/>
    </source>
</evidence>
<dbReference type="InterPro" id="IPR013783">
    <property type="entry name" value="Ig-like_fold"/>
</dbReference>